<evidence type="ECO:0000313" key="1">
    <source>
        <dbReference type="EMBL" id="NWK55678.1"/>
    </source>
</evidence>
<evidence type="ECO:0008006" key="3">
    <source>
        <dbReference type="Google" id="ProtNLM"/>
    </source>
</evidence>
<dbReference type="PANTHER" id="PTHR30273">
    <property type="entry name" value="PERIPLASMIC SIGNAL SENSOR AND SIGMA FACTOR ACTIVATOR FECR-RELATED"/>
    <property type="match status" value="1"/>
</dbReference>
<sequence length="495" mass="55584">MSESDLRELESLLEDEPQMERYIQLMSMESMLHASLQPNNQEAEQLQNPTLADLHTTNAPPSPTLVALPSLNQTSSNHSNTARFWLGLAACITVGLTGYWLMTPLQNKQPTVVSQPKPTTSSTDIARVSGSIGLTEIEKNIFKTGSFLEDEGLTLETGLLEITTPNGSRLMIEAPADLSINQANKVNLNAGKIAVFSPNQNDHINVDCADLFIVQGSKAFAISLPNNNFSQPEISAIDGALQIENVENQGKPVLTLPEKQSAQYTNNNLKSVPYQGDSFFKEIPNQDPLWSIDYDQSGKGVIELDISALIWRPGKHRAVFKWLSGKDAMHIDQLQLYQGDRLISEDIHPGVTGKHHITQNHIYDLYIPSTDFHTGQWKLIAHVHGAERPDGSKPKHSQGIIYFDHRNSLKADKTDWIGSWEYTNHGKRYTRKINADGTMEIFGGIANNTGRWWVKDDVMFITMDRRKLTEHHILRDKRTLIFIDQPYQPAIQKED</sequence>
<gene>
    <name evidence="1" type="ORF">HW115_08650</name>
</gene>
<accession>A0A851GD44</accession>
<name>A0A851GD44_9BACT</name>
<reference evidence="1 2" key="1">
    <citation type="submission" date="2020-07" db="EMBL/GenBank/DDBJ databases">
        <title>Roseicoccus Jingziensis gen. nov., sp. nov., isolated from coastal seawater.</title>
        <authorList>
            <person name="Feng X."/>
        </authorList>
    </citation>
    <scope>NUCLEOTIDE SEQUENCE [LARGE SCALE GENOMIC DNA]</scope>
    <source>
        <strain evidence="1 2">N1E253</strain>
    </source>
</reference>
<dbReference type="InterPro" id="IPR012373">
    <property type="entry name" value="Ferrdict_sens_TM"/>
</dbReference>
<evidence type="ECO:0000313" key="2">
    <source>
        <dbReference type="Proteomes" id="UP000557872"/>
    </source>
</evidence>
<proteinExistence type="predicted"/>
<dbReference type="PANTHER" id="PTHR30273:SF2">
    <property type="entry name" value="PROTEIN FECR"/>
    <property type="match status" value="1"/>
</dbReference>
<organism evidence="1 2">
    <name type="scientific">Oceaniferula marina</name>
    <dbReference type="NCBI Taxonomy" id="2748318"/>
    <lineage>
        <taxon>Bacteria</taxon>
        <taxon>Pseudomonadati</taxon>
        <taxon>Verrucomicrobiota</taxon>
        <taxon>Verrucomicrobiia</taxon>
        <taxon>Verrucomicrobiales</taxon>
        <taxon>Verrucomicrobiaceae</taxon>
        <taxon>Oceaniferula</taxon>
    </lineage>
</organism>
<keyword evidence="2" id="KW-1185">Reference proteome</keyword>
<comment type="caution">
    <text evidence="1">The sequence shown here is derived from an EMBL/GenBank/DDBJ whole genome shotgun (WGS) entry which is preliminary data.</text>
</comment>
<protein>
    <recommendedName>
        <fullName evidence="3">FecR protein domain-containing protein</fullName>
    </recommendedName>
</protein>
<dbReference type="RefSeq" id="WP_227021383.1">
    <property type="nucleotide sequence ID" value="NZ_JACBAZ010000003.1"/>
</dbReference>
<dbReference type="AlphaFoldDB" id="A0A851GD44"/>
<dbReference type="EMBL" id="JACBAZ010000003">
    <property type="protein sequence ID" value="NWK55678.1"/>
    <property type="molecule type" value="Genomic_DNA"/>
</dbReference>
<dbReference type="GO" id="GO:0016989">
    <property type="term" value="F:sigma factor antagonist activity"/>
    <property type="evidence" value="ECO:0007669"/>
    <property type="project" value="TreeGrafter"/>
</dbReference>
<dbReference type="Proteomes" id="UP000557872">
    <property type="component" value="Unassembled WGS sequence"/>
</dbReference>